<dbReference type="EMBL" id="FOLI01000001">
    <property type="protein sequence ID" value="SFB88911.1"/>
    <property type="molecule type" value="Genomic_DNA"/>
</dbReference>
<dbReference type="GO" id="GO:0009231">
    <property type="term" value="P:riboflavin biosynthetic process"/>
    <property type="evidence" value="ECO:0007669"/>
    <property type="project" value="InterPro"/>
</dbReference>
<dbReference type="PIRSF" id="PIRSF004491">
    <property type="entry name" value="FAD_Synth"/>
    <property type="match status" value="1"/>
</dbReference>
<dbReference type="EC" id="2.7.1.26" evidence="14"/>
<dbReference type="GO" id="GO:0009398">
    <property type="term" value="P:FMN biosynthetic process"/>
    <property type="evidence" value="ECO:0007669"/>
    <property type="project" value="UniProtKB-UniRule"/>
</dbReference>
<comment type="catalytic activity">
    <reaction evidence="13 14">
        <text>FMN + ATP + H(+) = FAD + diphosphate</text>
        <dbReference type="Rhea" id="RHEA:17237"/>
        <dbReference type="ChEBI" id="CHEBI:15378"/>
        <dbReference type="ChEBI" id="CHEBI:30616"/>
        <dbReference type="ChEBI" id="CHEBI:33019"/>
        <dbReference type="ChEBI" id="CHEBI:57692"/>
        <dbReference type="ChEBI" id="CHEBI:58210"/>
        <dbReference type="EC" id="2.7.7.2"/>
    </reaction>
</comment>
<dbReference type="AlphaFoldDB" id="A0A1I1EP91"/>
<feature type="domain" description="Riboflavin kinase" evidence="15">
    <location>
        <begin position="191"/>
        <end position="316"/>
    </location>
</feature>
<dbReference type="PANTHER" id="PTHR22749">
    <property type="entry name" value="RIBOFLAVIN KINASE/FMN ADENYLYLTRANSFERASE"/>
    <property type="match status" value="1"/>
</dbReference>
<dbReference type="CDD" id="cd02064">
    <property type="entry name" value="FAD_synthetase_N"/>
    <property type="match status" value="1"/>
</dbReference>
<evidence type="ECO:0000256" key="10">
    <source>
        <dbReference type="ARBA" id="ARBA00022840"/>
    </source>
</evidence>
<organism evidence="16 17">
    <name type="scientific">Fructobacillus durionis</name>
    <dbReference type="NCBI Taxonomy" id="283737"/>
    <lineage>
        <taxon>Bacteria</taxon>
        <taxon>Bacillati</taxon>
        <taxon>Bacillota</taxon>
        <taxon>Bacilli</taxon>
        <taxon>Lactobacillales</taxon>
        <taxon>Lactobacillaceae</taxon>
        <taxon>Fructobacillus</taxon>
    </lineage>
</organism>
<gene>
    <name evidence="16" type="ORF">SAMN05660453_0573</name>
</gene>
<keyword evidence="3 14" id="KW-0285">Flavoprotein</keyword>
<keyword evidence="7 14" id="KW-0547">Nucleotide-binding</keyword>
<dbReference type="Gene3D" id="2.40.30.30">
    <property type="entry name" value="Riboflavin kinase-like"/>
    <property type="match status" value="1"/>
</dbReference>
<evidence type="ECO:0000256" key="5">
    <source>
        <dbReference type="ARBA" id="ARBA00022679"/>
    </source>
</evidence>
<evidence type="ECO:0000259" key="15">
    <source>
        <dbReference type="SMART" id="SM00904"/>
    </source>
</evidence>
<dbReference type="Proteomes" id="UP000199376">
    <property type="component" value="Unassembled WGS sequence"/>
</dbReference>
<dbReference type="UniPathway" id="UPA00276">
    <property type="reaction ID" value="UER00406"/>
</dbReference>
<dbReference type="InterPro" id="IPR015864">
    <property type="entry name" value="FAD_synthase"/>
</dbReference>
<evidence type="ECO:0000256" key="4">
    <source>
        <dbReference type="ARBA" id="ARBA00022643"/>
    </source>
</evidence>
<protein>
    <recommendedName>
        <fullName evidence="14">Riboflavin biosynthesis protein</fullName>
    </recommendedName>
    <domain>
        <recommendedName>
            <fullName evidence="14">Riboflavin kinase</fullName>
            <ecNumber evidence="14">2.7.1.26</ecNumber>
        </recommendedName>
        <alternativeName>
            <fullName evidence="14">Flavokinase</fullName>
        </alternativeName>
    </domain>
    <domain>
        <recommendedName>
            <fullName evidence="14">FMN adenylyltransferase</fullName>
            <ecNumber evidence="14">2.7.7.2</ecNumber>
        </recommendedName>
        <alternativeName>
            <fullName evidence="14">FAD pyrophosphorylase</fullName>
        </alternativeName>
        <alternativeName>
            <fullName evidence="14">FAD synthase</fullName>
        </alternativeName>
    </domain>
</protein>
<accession>A0A1I1EP91</accession>
<keyword evidence="10 14" id="KW-0067">ATP-binding</keyword>
<reference evidence="16 17" key="1">
    <citation type="submission" date="2016-10" db="EMBL/GenBank/DDBJ databases">
        <authorList>
            <person name="de Groot N.N."/>
        </authorList>
    </citation>
    <scope>NUCLEOTIDE SEQUENCE [LARGE SCALE GENOMIC DNA]</scope>
    <source>
        <strain evidence="16 17">DSM 19113</strain>
    </source>
</reference>
<dbReference type="Pfam" id="PF01687">
    <property type="entry name" value="Flavokinase"/>
    <property type="match status" value="1"/>
</dbReference>
<dbReference type="UniPathway" id="UPA00277">
    <property type="reaction ID" value="UER00407"/>
</dbReference>
<dbReference type="InterPro" id="IPR014729">
    <property type="entry name" value="Rossmann-like_a/b/a_fold"/>
</dbReference>
<dbReference type="GO" id="GO:0003919">
    <property type="term" value="F:FMN adenylyltransferase activity"/>
    <property type="evidence" value="ECO:0007669"/>
    <property type="project" value="UniProtKB-UniRule"/>
</dbReference>
<proteinExistence type="inferred from homology"/>
<dbReference type="NCBIfam" id="TIGR00083">
    <property type="entry name" value="ribF"/>
    <property type="match status" value="1"/>
</dbReference>
<evidence type="ECO:0000313" key="17">
    <source>
        <dbReference type="Proteomes" id="UP000199376"/>
    </source>
</evidence>
<dbReference type="OrthoDB" id="9803667at2"/>
<dbReference type="Pfam" id="PF06574">
    <property type="entry name" value="FAD_syn"/>
    <property type="match status" value="1"/>
</dbReference>
<dbReference type="RefSeq" id="WP_091501844.1">
    <property type="nucleotide sequence ID" value="NZ_FOLI01000001.1"/>
</dbReference>
<dbReference type="NCBIfam" id="TIGR00125">
    <property type="entry name" value="cyt_tran_rel"/>
    <property type="match status" value="1"/>
</dbReference>
<dbReference type="GO" id="GO:0008531">
    <property type="term" value="F:riboflavin kinase activity"/>
    <property type="evidence" value="ECO:0007669"/>
    <property type="project" value="UniProtKB-UniRule"/>
</dbReference>
<dbReference type="SUPFAM" id="SSF52374">
    <property type="entry name" value="Nucleotidylyl transferase"/>
    <property type="match status" value="1"/>
</dbReference>
<sequence>MTELYKIHYPLDNNIYQASDQVVVMGYFDGVHKGHQAVIKAAREKADKLCLPLAVLTYTPYPGVVFEKQSLPWHDLTPLDEKVALLGELGVDRVYCLNLTSALSTLKPEDFVEQVLLALRAKAVVAGYDHLYGRPADRADMAHLPEYAQGRFEVITVGKKTLAGDDAAAKVASRDIRAALADGDLDFANDNLGRAHRTTGIVVHGDARGRTLGFPTINVWTPELETLPALGIYVVRVQIAGQTVKGMASIGRNVTFEANRPVTVEINLLDFKQAVYGEPVKVDWLQYLRGEVAFDSAEDLIAQLERDREDTREYFKKN</sequence>
<evidence type="ECO:0000256" key="1">
    <source>
        <dbReference type="ARBA" id="ARBA00004726"/>
    </source>
</evidence>
<dbReference type="EC" id="2.7.7.2" evidence="14"/>
<evidence type="ECO:0000256" key="2">
    <source>
        <dbReference type="ARBA" id="ARBA00005201"/>
    </source>
</evidence>
<dbReference type="SUPFAM" id="SSF82114">
    <property type="entry name" value="Riboflavin kinase-like"/>
    <property type="match status" value="1"/>
</dbReference>
<evidence type="ECO:0000256" key="13">
    <source>
        <dbReference type="ARBA" id="ARBA00049494"/>
    </source>
</evidence>
<comment type="catalytic activity">
    <reaction evidence="12 14">
        <text>riboflavin + ATP = FMN + ADP + H(+)</text>
        <dbReference type="Rhea" id="RHEA:14357"/>
        <dbReference type="ChEBI" id="CHEBI:15378"/>
        <dbReference type="ChEBI" id="CHEBI:30616"/>
        <dbReference type="ChEBI" id="CHEBI:57986"/>
        <dbReference type="ChEBI" id="CHEBI:58210"/>
        <dbReference type="ChEBI" id="CHEBI:456216"/>
        <dbReference type="EC" id="2.7.1.26"/>
    </reaction>
</comment>
<evidence type="ECO:0000256" key="14">
    <source>
        <dbReference type="PIRNR" id="PIRNR004491"/>
    </source>
</evidence>
<comment type="similarity">
    <text evidence="14">Belongs to the ribF family.</text>
</comment>
<dbReference type="InterPro" id="IPR023468">
    <property type="entry name" value="Riboflavin_kinase"/>
</dbReference>
<keyword evidence="11" id="KW-0511">Multifunctional enzyme</keyword>
<evidence type="ECO:0000256" key="6">
    <source>
        <dbReference type="ARBA" id="ARBA00022695"/>
    </source>
</evidence>
<dbReference type="InterPro" id="IPR015865">
    <property type="entry name" value="Riboflavin_kinase_bac/euk"/>
</dbReference>
<evidence type="ECO:0000256" key="8">
    <source>
        <dbReference type="ARBA" id="ARBA00022777"/>
    </source>
</evidence>
<dbReference type="GO" id="GO:0005524">
    <property type="term" value="F:ATP binding"/>
    <property type="evidence" value="ECO:0007669"/>
    <property type="project" value="UniProtKB-UniRule"/>
</dbReference>
<evidence type="ECO:0000313" key="16">
    <source>
        <dbReference type="EMBL" id="SFB88911.1"/>
    </source>
</evidence>
<evidence type="ECO:0000256" key="12">
    <source>
        <dbReference type="ARBA" id="ARBA00047880"/>
    </source>
</evidence>
<name>A0A1I1EP91_9LACO</name>
<keyword evidence="8 14" id="KW-0418">Kinase</keyword>
<evidence type="ECO:0000256" key="11">
    <source>
        <dbReference type="ARBA" id="ARBA00023268"/>
    </source>
</evidence>
<keyword evidence="6 14" id="KW-0548">Nucleotidyltransferase</keyword>
<dbReference type="GO" id="GO:0006747">
    <property type="term" value="P:FAD biosynthetic process"/>
    <property type="evidence" value="ECO:0007669"/>
    <property type="project" value="UniProtKB-UniRule"/>
</dbReference>
<dbReference type="SMART" id="SM00904">
    <property type="entry name" value="Flavokinase"/>
    <property type="match status" value="1"/>
</dbReference>
<evidence type="ECO:0000256" key="3">
    <source>
        <dbReference type="ARBA" id="ARBA00022630"/>
    </source>
</evidence>
<dbReference type="PANTHER" id="PTHR22749:SF6">
    <property type="entry name" value="RIBOFLAVIN KINASE"/>
    <property type="match status" value="1"/>
</dbReference>
<keyword evidence="4 14" id="KW-0288">FMN</keyword>
<keyword evidence="9 14" id="KW-0274">FAD</keyword>
<dbReference type="InterPro" id="IPR023465">
    <property type="entry name" value="Riboflavin_kinase_dom_sf"/>
</dbReference>
<comment type="pathway">
    <text evidence="2 14">Cofactor biosynthesis; FMN biosynthesis; FMN from riboflavin (ATP route): step 1/1.</text>
</comment>
<comment type="pathway">
    <text evidence="1 14">Cofactor biosynthesis; FAD biosynthesis; FAD from FMN: step 1/1.</text>
</comment>
<evidence type="ECO:0000256" key="7">
    <source>
        <dbReference type="ARBA" id="ARBA00022741"/>
    </source>
</evidence>
<dbReference type="InterPro" id="IPR004821">
    <property type="entry name" value="Cyt_trans-like"/>
</dbReference>
<keyword evidence="5 14" id="KW-0808">Transferase</keyword>
<keyword evidence="17" id="KW-1185">Reference proteome</keyword>
<evidence type="ECO:0000256" key="9">
    <source>
        <dbReference type="ARBA" id="ARBA00022827"/>
    </source>
</evidence>
<dbReference type="InterPro" id="IPR002606">
    <property type="entry name" value="Riboflavin_kinase_bac"/>
</dbReference>
<dbReference type="Gene3D" id="3.40.50.620">
    <property type="entry name" value="HUPs"/>
    <property type="match status" value="1"/>
</dbReference>
<dbReference type="STRING" id="283737.SAMN05660453_0573"/>